<keyword evidence="2" id="KW-1185">Reference proteome</keyword>
<dbReference type="InterPro" id="IPR024083">
    <property type="entry name" value="Fumarase/histidase_N"/>
</dbReference>
<dbReference type="Proteomes" id="UP000008942">
    <property type="component" value="Unassembled WGS sequence"/>
</dbReference>
<evidence type="ECO:0000313" key="2">
    <source>
        <dbReference type="Proteomes" id="UP000008942"/>
    </source>
</evidence>
<dbReference type="GO" id="GO:0016829">
    <property type="term" value="F:lyase activity"/>
    <property type="evidence" value="ECO:0007669"/>
    <property type="project" value="UniProtKB-KW"/>
</dbReference>
<keyword evidence="1" id="KW-0456">Lyase</keyword>
<dbReference type="SUPFAM" id="SSF48557">
    <property type="entry name" value="L-aspartase-like"/>
    <property type="match status" value="1"/>
</dbReference>
<comment type="caution">
    <text evidence="1">The sequence shown here is derived from an EMBL/GenBank/DDBJ whole genome shotgun (WGS) entry which is preliminary data.</text>
</comment>
<organism evidence="1 2">
    <name type="scientific">Bartonella elizabethae Re6043vi</name>
    <dbReference type="NCBI Taxonomy" id="1094554"/>
    <lineage>
        <taxon>Bacteria</taxon>
        <taxon>Pseudomonadati</taxon>
        <taxon>Pseudomonadota</taxon>
        <taxon>Alphaproteobacteria</taxon>
        <taxon>Hyphomicrobiales</taxon>
        <taxon>Bartonellaceae</taxon>
        <taxon>Bartonella</taxon>
    </lineage>
</organism>
<dbReference type="Gene3D" id="1.10.275.10">
    <property type="entry name" value="Fumarase/aspartase (N-terminal domain)"/>
    <property type="match status" value="1"/>
</dbReference>
<evidence type="ECO:0000313" key="1">
    <source>
        <dbReference type="EMBL" id="EJF83371.1"/>
    </source>
</evidence>
<accession>A0ABN0GK74</accession>
<reference evidence="1 2" key="1">
    <citation type="submission" date="2012-03" db="EMBL/GenBank/DDBJ databases">
        <title>The Genome Sequence of Bartonella elizabethae Re6043vi.</title>
        <authorList>
            <consortium name="The Broad Institute Genome Sequencing Platform"/>
            <consortium name="The Broad Institute Genome Sequencing Center for Infectious Disease"/>
            <person name="Feldgarden M."/>
            <person name="Kirby J."/>
            <person name="Kosoy M."/>
            <person name="Birtles R."/>
            <person name="Probert W.S."/>
            <person name="Chiaraviglio L."/>
            <person name="Young S.K."/>
            <person name="Zeng Q."/>
            <person name="Gargeya S."/>
            <person name="Fitzgerald M."/>
            <person name="Haas B."/>
            <person name="Abouelleil A."/>
            <person name="Alvarado L."/>
            <person name="Arachchi H.M."/>
            <person name="Berlin A."/>
            <person name="Chapman S.B."/>
            <person name="Gearin G."/>
            <person name="Goldberg J."/>
            <person name="Griggs A."/>
            <person name="Gujja S."/>
            <person name="Hansen M."/>
            <person name="Heiman D."/>
            <person name="Howarth C."/>
            <person name="Larimer J."/>
            <person name="Lui A."/>
            <person name="MacDonald P.J.P."/>
            <person name="McCowen C."/>
            <person name="Montmayeur A."/>
            <person name="Murphy C."/>
            <person name="Neiman D."/>
            <person name="Pearson M."/>
            <person name="Priest M."/>
            <person name="Roberts A."/>
            <person name="Saif S."/>
            <person name="Shea T."/>
            <person name="Sisk P."/>
            <person name="Stolte C."/>
            <person name="Sykes S."/>
            <person name="Wortman J."/>
            <person name="Nusbaum C."/>
            <person name="Birren B."/>
        </authorList>
    </citation>
    <scope>NUCLEOTIDE SEQUENCE [LARGE SCALE GENOMIC DNA]</scope>
    <source>
        <strain evidence="1 2">Re6043vi</strain>
    </source>
</reference>
<gene>
    <name evidence="1" type="ORF">MCU_01056</name>
</gene>
<protein>
    <submittedName>
        <fullName evidence="1">Argininosuccinate lyase</fullName>
    </submittedName>
</protein>
<dbReference type="InterPro" id="IPR008948">
    <property type="entry name" value="L-Aspartase-like"/>
</dbReference>
<dbReference type="EMBL" id="AILW01000004">
    <property type="protein sequence ID" value="EJF83371.1"/>
    <property type="molecule type" value="Genomic_DNA"/>
</dbReference>
<proteinExistence type="predicted"/>
<name>A0ABN0GK74_BAREL</name>
<sequence>MYVWWLIVKLAVVMEEINTLIDIDQKLYRQYIKGSLSLAAILAQTKIILQSGCEKISYSLEIIFKEIKEGTFVFSRTLEDISYEY</sequence>